<evidence type="ECO:0000259" key="5">
    <source>
        <dbReference type="PROSITE" id="PS51635"/>
    </source>
</evidence>
<evidence type="ECO:0000256" key="3">
    <source>
        <dbReference type="ARBA" id="ARBA00023098"/>
    </source>
</evidence>
<dbReference type="PROSITE" id="PS51635">
    <property type="entry name" value="PNPLA"/>
    <property type="match status" value="1"/>
</dbReference>
<organism evidence="6 7">
    <name type="scientific">Pyronema omphalodes (strain CBS 100304)</name>
    <name type="common">Pyronema confluens</name>
    <dbReference type="NCBI Taxonomy" id="1076935"/>
    <lineage>
        <taxon>Eukaryota</taxon>
        <taxon>Fungi</taxon>
        <taxon>Dikarya</taxon>
        <taxon>Ascomycota</taxon>
        <taxon>Pezizomycotina</taxon>
        <taxon>Pezizomycetes</taxon>
        <taxon>Pezizales</taxon>
        <taxon>Pyronemataceae</taxon>
        <taxon>Pyronema</taxon>
    </lineage>
</organism>
<evidence type="ECO:0000313" key="7">
    <source>
        <dbReference type="Proteomes" id="UP000018144"/>
    </source>
</evidence>
<evidence type="ECO:0000256" key="4">
    <source>
        <dbReference type="PROSITE-ProRule" id="PRU01161"/>
    </source>
</evidence>
<feature type="domain" description="PNPLA" evidence="5">
    <location>
        <begin position="1"/>
        <end position="55"/>
    </location>
</feature>
<evidence type="ECO:0000313" key="6">
    <source>
        <dbReference type="EMBL" id="CCX16277.1"/>
    </source>
</evidence>
<dbReference type="Gene3D" id="3.40.1090.10">
    <property type="entry name" value="Cytosolic phospholipase A2 catalytic domain"/>
    <property type="match status" value="1"/>
</dbReference>
<dbReference type="GO" id="GO:0019369">
    <property type="term" value="P:arachidonate metabolic process"/>
    <property type="evidence" value="ECO:0007669"/>
    <property type="project" value="TreeGrafter"/>
</dbReference>
<dbReference type="OrthoDB" id="1658288at2759"/>
<reference evidence="6 7" key="1">
    <citation type="journal article" date="2013" name="PLoS Genet.">
        <title>The genome and development-dependent transcriptomes of Pyronema confluens: a window into fungal evolution.</title>
        <authorList>
            <person name="Traeger S."/>
            <person name="Altegoer F."/>
            <person name="Freitag M."/>
            <person name="Gabaldon T."/>
            <person name="Kempken F."/>
            <person name="Kumar A."/>
            <person name="Marcet-Houben M."/>
            <person name="Poggeler S."/>
            <person name="Stajich J.E."/>
            <person name="Nowrousian M."/>
        </authorList>
    </citation>
    <scope>NUCLEOTIDE SEQUENCE [LARGE SCALE GENOMIC DNA]</scope>
    <source>
        <strain evidence="7">CBS 100304</strain>
        <tissue evidence="6">Vegetative mycelium</tissue>
    </source>
</reference>
<dbReference type="InterPro" id="IPR002641">
    <property type="entry name" value="PNPLA_dom"/>
</dbReference>
<dbReference type="Proteomes" id="UP000018144">
    <property type="component" value="Unassembled WGS sequence"/>
</dbReference>
<evidence type="ECO:0000256" key="1">
    <source>
        <dbReference type="ARBA" id="ARBA00022801"/>
    </source>
</evidence>
<dbReference type="GO" id="GO:0047499">
    <property type="term" value="F:calcium-independent phospholipase A2 activity"/>
    <property type="evidence" value="ECO:0007669"/>
    <property type="project" value="TreeGrafter"/>
</dbReference>
<dbReference type="EMBL" id="HF936373">
    <property type="protein sequence ID" value="CCX16277.1"/>
    <property type="molecule type" value="Genomic_DNA"/>
</dbReference>
<gene>
    <name evidence="6" type="ORF">PCON_02873</name>
</gene>
<dbReference type="GO" id="GO:0016042">
    <property type="term" value="P:lipid catabolic process"/>
    <property type="evidence" value="ECO:0007669"/>
    <property type="project" value="UniProtKB-KW"/>
</dbReference>
<keyword evidence="2" id="KW-0442">Lipid degradation</keyword>
<comment type="caution">
    <text evidence="4">Lacks conserved residue(s) required for the propagation of feature annotation.</text>
</comment>
<keyword evidence="3" id="KW-0443">Lipid metabolism</keyword>
<keyword evidence="7" id="KW-1185">Reference proteome</keyword>
<dbReference type="PANTHER" id="PTHR24185:SF1">
    <property type="entry name" value="CALCIUM-INDEPENDENT PHOSPHOLIPASE A2-GAMMA"/>
    <property type="match status" value="1"/>
</dbReference>
<dbReference type="AlphaFoldDB" id="U4LA65"/>
<dbReference type="Pfam" id="PF01734">
    <property type="entry name" value="Patatin"/>
    <property type="match status" value="1"/>
</dbReference>
<sequence length="70" mass="7711">MSELDVDHDVMVWEAARATTAAPTFFKAINIGRPGSEVRYVDGTMGHNNPVKIVIQEAHKIYGNSIDNNP</sequence>
<dbReference type="GO" id="GO:0016020">
    <property type="term" value="C:membrane"/>
    <property type="evidence" value="ECO:0007669"/>
    <property type="project" value="TreeGrafter"/>
</dbReference>
<dbReference type="SUPFAM" id="SSF52151">
    <property type="entry name" value="FabD/lysophospholipase-like"/>
    <property type="match status" value="1"/>
</dbReference>
<proteinExistence type="predicted"/>
<keyword evidence="1" id="KW-0378">Hydrolase</keyword>
<evidence type="ECO:0000256" key="2">
    <source>
        <dbReference type="ARBA" id="ARBA00022963"/>
    </source>
</evidence>
<accession>U4LA65</accession>
<dbReference type="PANTHER" id="PTHR24185">
    <property type="entry name" value="CALCIUM-INDEPENDENT PHOSPHOLIPASE A2-GAMMA"/>
    <property type="match status" value="1"/>
</dbReference>
<name>U4LA65_PYROM</name>
<dbReference type="InterPro" id="IPR016035">
    <property type="entry name" value="Acyl_Trfase/lysoPLipase"/>
</dbReference>
<dbReference type="GO" id="GO:0046486">
    <property type="term" value="P:glycerolipid metabolic process"/>
    <property type="evidence" value="ECO:0007669"/>
    <property type="project" value="UniProtKB-ARBA"/>
</dbReference>
<protein>
    <recommendedName>
        <fullName evidence="5">PNPLA domain-containing protein</fullName>
    </recommendedName>
</protein>